<sequence>MKKFIESYYRVRQTLKKSYSISLLQGDNFYCPLCKRGYKLFLSAGAVPRENARCPGCNSLERHRLLWLVLEYLWESNQISKGGFLLHVAPEFSLSKKLQRSYKYLSVDLNKNFAMQSMDITSINLPDETFDAIIANHVMEHIVNDVKALQELYRVLKPGGWASIQVPLRGKTTQEDLSITDPKQREKLYGQSDHVRQYGYDFKVRLTNVGFKVLVFKKEEFDSKTIEKISVECENEVWICQKLK</sequence>
<keyword evidence="2" id="KW-0830">Ubiquinone</keyword>
<dbReference type="OrthoDB" id="9791837at2"/>
<dbReference type="GO" id="GO:0008757">
    <property type="term" value="F:S-adenosylmethionine-dependent methyltransferase activity"/>
    <property type="evidence" value="ECO:0007669"/>
    <property type="project" value="InterPro"/>
</dbReference>
<dbReference type="Gene3D" id="3.40.50.150">
    <property type="entry name" value="Vaccinia Virus protein VP39"/>
    <property type="match status" value="1"/>
</dbReference>
<accession>K9THA6</accession>
<dbReference type="InterPro" id="IPR029063">
    <property type="entry name" value="SAM-dependent_MTases_sf"/>
</dbReference>
<dbReference type="InParanoid" id="K9THA6"/>
<organism evidence="2 3">
    <name type="scientific">Oscillatoria acuminata PCC 6304</name>
    <dbReference type="NCBI Taxonomy" id="56110"/>
    <lineage>
        <taxon>Bacteria</taxon>
        <taxon>Bacillati</taxon>
        <taxon>Cyanobacteriota</taxon>
        <taxon>Cyanophyceae</taxon>
        <taxon>Oscillatoriophycideae</taxon>
        <taxon>Oscillatoriales</taxon>
        <taxon>Oscillatoriaceae</taxon>
        <taxon>Oscillatoria</taxon>
    </lineage>
</organism>
<proteinExistence type="predicted"/>
<dbReference type="Pfam" id="PF08241">
    <property type="entry name" value="Methyltransf_11"/>
    <property type="match status" value="1"/>
</dbReference>
<name>K9THA6_9CYAN</name>
<dbReference type="HOGENOM" id="CLU_071512_0_0_3"/>
<keyword evidence="2" id="KW-0489">Methyltransferase</keyword>
<dbReference type="CDD" id="cd02440">
    <property type="entry name" value="AdoMet_MTases"/>
    <property type="match status" value="1"/>
</dbReference>
<keyword evidence="3" id="KW-1185">Reference proteome</keyword>
<dbReference type="KEGG" id="oac:Oscil6304_1707"/>
<protein>
    <submittedName>
        <fullName evidence="2">Methylase involved in ubiquinone/menaquinone biosynthesis</fullName>
    </submittedName>
</protein>
<dbReference type="Proteomes" id="UP000010367">
    <property type="component" value="Chromosome"/>
</dbReference>
<dbReference type="eggNOG" id="COG2226">
    <property type="taxonomic scope" value="Bacteria"/>
</dbReference>
<keyword evidence="2" id="KW-0808">Transferase</keyword>
<dbReference type="AlphaFoldDB" id="K9THA6"/>
<evidence type="ECO:0000259" key="1">
    <source>
        <dbReference type="Pfam" id="PF08241"/>
    </source>
</evidence>
<dbReference type="PANTHER" id="PTHR43861:SF1">
    <property type="entry name" value="TRANS-ACONITATE 2-METHYLTRANSFERASE"/>
    <property type="match status" value="1"/>
</dbReference>
<feature type="domain" description="Methyltransferase type 11" evidence="1">
    <location>
        <begin position="111"/>
        <end position="162"/>
    </location>
</feature>
<dbReference type="RefSeq" id="WP_015148043.1">
    <property type="nucleotide sequence ID" value="NC_019693.1"/>
</dbReference>
<dbReference type="PANTHER" id="PTHR43861">
    <property type="entry name" value="TRANS-ACONITATE 2-METHYLTRANSFERASE-RELATED"/>
    <property type="match status" value="1"/>
</dbReference>
<dbReference type="InterPro" id="IPR013216">
    <property type="entry name" value="Methyltransf_11"/>
</dbReference>
<dbReference type="STRING" id="56110.Oscil6304_1707"/>
<dbReference type="EMBL" id="CP003607">
    <property type="protein sequence ID" value="AFY81399.1"/>
    <property type="molecule type" value="Genomic_DNA"/>
</dbReference>
<dbReference type="SUPFAM" id="SSF53335">
    <property type="entry name" value="S-adenosyl-L-methionine-dependent methyltransferases"/>
    <property type="match status" value="1"/>
</dbReference>
<reference evidence="2 3" key="1">
    <citation type="submission" date="2012-06" db="EMBL/GenBank/DDBJ databases">
        <title>Finished chromosome of genome of Oscillatoria acuminata PCC 6304.</title>
        <authorList>
            <consortium name="US DOE Joint Genome Institute"/>
            <person name="Gugger M."/>
            <person name="Coursin T."/>
            <person name="Rippka R."/>
            <person name="Tandeau De Marsac N."/>
            <person name="Huntemann M."/>
            <person name="Wei C.-L."/>
            <person name="Han J."/>
            <person name="Detter J.C."/>
            <person name="Han C."/>
            <person name="Tapia R."/>
            <person name="Davenport K."/>
            <person name="Daligault H."/>
            <person name="Erkkila T."/>
            <person name="Gu W."/>
            <person name="Munk A.C.C."/>
            <person name="Teshima H."/>
            <person name="Xu Y."/>
            <person name="Chain P."/>
            <person name="Chen A."/>
            <person name="Krypides N."/>
            <person name="Mavromatis K."/>
            <person name="Markowitz V."/>
            <person name="Szeto E."/>
            <person name="Ivanova N."/>
            <person name="Mikhailova N."/>
            <person name="Ovchinnikova G."/>
            <person name="Pagani I."/>
            <person name="Pati A."/>
            <person name="Goodwin L."/>
            <person name="Peters L."/>
            <person name="Pitluck S."/>
            <person name="Woyke T."/>
            <person name="Kerfeld C."/>
        </authorList>
    </citation>
    <scope>NUCLEOTIDE SEQUENCE [LARGE SCALE GENOMIC DNA]</scope>
    <source>
        <strain evidence="2 3">PCC 6304</strain>
    </source>
</reference>
<gene>
    <name evidence="2" type="ORF">Oscil6304_1707</name>
</gene>
<dbReference type="GO" id="GO:0032259">
    <property type="term" value="P:methylation"/>
    <property type="evidence" value="ECO:0007669"/>
    <property type="project" value="UniProtKB-KW"/>
</dbReference>
<evidence type="ECO:0000313" key="2">
    <source>
        <dbReference type="EMBL" id="AFY81399.1"/>
    </source>
</evidence>
<evidence type="ECO:0000313" key="3">
    <source>
        <dbReference type="Proteomes" id="UP000010367"/>
    </source>
</evidence>